<protein>
    <submittedName>
        <fullName evidence="2">Uncharacterized protein</fullName>
    </submittedName>
</protein>
<reference evidence="2 3" key="1">
    <citation type="journal article" date="2021" name="Hortic Res">
        <title>The domestication of Cucurbita argyrosperma as revealed by the genome of its wild relative.</title>
        <authorList>
            <person name="Barrera-Redondo J."/>
            <person name="Sanchez-de la Vega G."/>
            <person name="Aguirre-Liguori J.A."/>
            <person name="Castellanos-Morales G."/>
            <person name="Gutierrez-Guerrero Y.T."/>
            <person name="Aguirre-Dugua X."/>
            <person name="Aguirre-Planter E."/>
            <person name="Tenaillon M.I."/>
            <person name="Lira-Saade R."/>
            <person name="Eguiarte L.E."/>
        </authorList>
    </citation>
    <scope>NUCLEOTIDE SEQUENCE [LARGE SCALE GENOMIC DNA]</scope>
    <source>
        <strain evidence="2">JBR-2021</strain>
    </source>
</reference>
<comment type="caution">
    <text evidence="2">The sequence shown here is derived from an EMBL/GenBank/DDBJ whole genome shotgun (WGS) entry which is preliminary data.</text>
</comment>
<proteinExistence type="predicted"/>
<dbReference type="Proteomes" id="UP000685013">
    <property type="component" value="Chromosome 19"/>
</dbReference>
<name>A0AAV6LZC1_9ROSI</name>
<sequence>MPLFSKLGSRVRRAVDARRVYQEKSLERVTSSKSESASHWRPALPPILEDSKGARLPVKKSGEKKKTYSRQEELNNGGDAVLCADAVHVLKAKFGNTQFAGGGSKPSPKLI</sequence>
<dbReference type="AlphaFoldDB" id="A0AAV6LZC1"/>
<evidence type="ECO:0000256" key="1">
    <source>
        <dbReference type="SAM" id="MobiDB-lite"/>
    </source>
</evidence>
<feature type="non-terminal residue" evidence="2">
    <location>
        <position position="1"/>
    </location>
</feature>
<accession>A0AAV6LZC1</accession>
<dbReference type="EMBL" id="JAGKQH010000019">
    <property type="protein sequence ID" value="KAG6572317.1"/>
    <property type="molecule type" value="Genomic_DNA"/>
</dbReference>
<gene>
    <name evidence="2" type="ORF">SDJN03_29045</name>
</gene>
<organism evidence="2 3">
    <name type="scientific">Cucurbita argyrosperma subsp. sororia</name>
    <dbReference type="NCBI Taxonomy" id="37648"/>
    <lineage>
        <taxon>Eukaryota</taxon>
        <taxon>Viridiplantae</taxon>
        <taxon>Streptophyta</taxon>
        <taxon>Embryophyta</taxon>
        <taxon>Tracheophyta</taxon>
        <taxon>Spermatophyta</taxon>
        <taxon>Magnoliopsida</taxon>
        <taxon>eudicotyledons</taxon>
        <taxon>Gunneridae</taxon>
        <taxon>Pentapetalae</taxon>
        <taxon>rosids</taxon>
        <taxon>fabids</taxon>
        <taxon>Cucurbitales</taxon>
        <taxon>Cucurbitaceae</taxon>
        <taxon>Cucurbiteae</taxon>
        <taxon>Cucurbita</taxon>
    </lineage>
</organism>
<evidence type="ECO:0000313" key="2">
    <source>
        <dbReference type="EMBL" id="KAG6572317.1"/>
    </source>
</evidence>
<evidence type="ECO:0000313" key="3">
    <source>
        <dbReference type="Proteomes" id="UP000685013"/>
    </source>
</evidence>
<feature type="region of interest" description="Disordered" evidence="1">
    <location>
        <begin position="23"/>
        <end position="72"/>
    </location>
</feature>
<feature type="compositionally biased region" description="Polar residues" evidence="1">
    <location>
        <begin position="28"/>
        <end position="37"/>
    </location>
</feature>
<keyword evidence="3" id="KW-1185">Reference proteome</keyword>
<feature type="compositionally biased region" description="Basic and acidic residues" evidence="1">
    <location>
        <begin position="60"/>
        <end position="72"/>
    </location>
</feature>